<dbReference type="Pfam" id="PF04777">
    <property type="entry name" value="Evr1_Alr"/>
    <property type="match status" value="1"/>
</dbReference>
<evidence type="ECO:0000256" key="5">
    <source>
        <dbReference type="ARBA" id="ARBA00023157"/>
    </source>
</evidence>
<evidence type="ECO:0000259" key="7">
    <source>
        <dbReference type="PROSITE" id="PS51324"/>
    </source>
</evidence>
<evidence type="ECO:0000256" key="4">
    <source>
        <dbReference type="ARBA" id="ARBA00023002"/>
    </source>
</evidence>
<dbReference type="InterPro" id="IPR036774">
    <property type="entry name" value="ERV/ALR_sulphydryl_oxid_sf"/>
</dbReference>
<dbReference type="HOGENOM" id="CLU_2892962_0_0_1"/>
<evidence type="ECO:0000313" key="8">
    <source>
        <dbReference type="EMBL" id="EKX31510.1"/>
    </source>
</evidence>
<feature type="domain" description="ERV/ALR sulfhydryl oxidase" evidence="7">
    <location>
        <begin position="1"/>
        <end position="63"/>
    </location>
</feature>
<evidence type="ECO:0000256" key="6">
    <source>
        <dbReference type="RuleBase" id="RU371123"/>
    </source>
</evidence>
<evidence type="ECO:0000256" key="3">
    <source>
        <dbReference type="ARBA" id="ARBA00022827"/>
    </source>
</evidence>
<dbReference type="EMBL" id="JH993269">
    <property type="protein sequence ID" value="EKX31510.1"/>
    <property type="molecule type" value="Genomic_DNA"/>
</dbReference>
<dbReference type="AlphaFoldDB" id="L1I6L7"/>
<feature type="non-terminal residue" evidence="8">
    <location>
        <position position="1"/>
    </location>
</feature>
<reference evidence="10" key="2">
    <citation type="submission" date="2012-11" db="EMBL/GenBank/DDBJ databases">
        <authorList>
            <person name="Kuo A."/>
            <person name="Curtis B.A."/>
            <person name="Tanifuji G."/>
            <person name="Burki F."/>
            <person name="Gruber A."/>
            <person name="Irimia M."/>
            <person name="Maruyama S."/>
            <person name="Arias M.C."/>
            <person name="Ball S.G."/>
            <person name="Gile G.H."/>
            <person name="Hirakawa Y."/>
            <person name="Hopkins J.F."/>
            <person name="Rensing S.A."/>
            <person name="Schmutz J."/>
            <person name="Symeonidi A."/>
            <person name="Elias M."/>
            <person name="Eveleigh R.J."/>
            <person name="Herman E.K."/>
            <person name="Klute M.J."/>
            <person name="Nakayama T."/>
            <person name="Obornik M."/>
            <person name="Reyes-Prieto A."/>
            <person name="Armbrust E.V."/>
            <person name="Aves S.J."/>
            <person name="Beiko R.G."/>
            <person name="Coutinho P."/>
            <person name="Dacks J.B."/>
            <person name="Durnford D.G."/>
            <person name="Fast N.M."/>
            <person name="Green B.R."/>
            <person name="Grisdale C."/>
            <person name="Hempe F."/>
            <person name="Henrissat B."/>
            <person name="Hoppner M.P."/>
            <person name="Ishida K.-I."/>
            <person name="Kim E."/>
            <person name="Koreny L."/>
            <person name="Kroth P.G."/>
            <person name="Liu Y."/>
            <person name="Malik S.-B."/>
            <person name="Maier U.G."/>
            <person name="McRose D."/>
            <person name="Mock T."/>
            <person name="Neilson J.A."/>
            <person name="Onodera N.T."/>
            <person name="Poole A.M."/>
            <person name="Pritham E.J."/>
            <person name="Richards T.A."/>
            <person name="Rocap G."/>
            <person name="Roy S.W."/>
            <person name="Sarai C."/>
            <person name="Schaack S."/>
            <person name="Shirato S."/>
            <person name="Slamovits C.H."/>
            <person name="Spencer D.F."/>
            <person name="Suzuki S."/>
            <person name="Worden A.Z."/>
            <person name="Zauner S."/>
            <person name="Barry K."/>
            <person name="Bell C."/>
            <person name="Bharti A.K."/>
            <person name="Crow J.A."/>
            <person name="Grimwood J."/>
            <person name="Kramer R."/>
            <person name="Lindquist E."/>
            <person name="Lucas S."/>
            <person name="Salamov A."/>
            <person name="McFadden G.I."/>
            <person name="Lane C.E."/>
            <person name="Keeling P.J."/>
            <person name="Gray M.W."/>
            <person name="Grigoriev I.V."/>
            <person name="Archibald J.M."/>
        </authorList>
    </citation>
    <scope>NUCLEOTIDE SEQUENCE</scope>
    <source>
        <strain evidence="10">CCMP2712</strain>
    </source>
</reference>
<dbReference type="Gene3D" id="1.20.120.310">
    <property type="entry name" value="ERV/ALR sulfhydryl oxidase domain"/>
    <property type="match status" value="1"/>
</dbReference>
<gene>
    <name evidence="8" type="ORF">GUITHDRAFT_53205</name>
</gene>
<dbReference type="GO" id="GO:0016972">
    <property type="term" value="F:thiol oxidase activity"/>
    <property type="evidence" value="ECO:0007669"/>
    <property type="project" value="UniProtKB-EC"/>
</dbReference>
<comment type="catalytic activity">
    <reaction evidence="6">
        <text>2 R'C(R)SH + O2 = R'C(R)S-S(R)CR' + H2O2</text>
        <dbReference type="Rhea" id="RHEA:17357"/>
        <dbReference type="ChEBI" id="CHEBI:15379"/>
        <dbReference type="ChEBI" id="CHEBI:16240"/>
        <dbReference type="ChEBI" id="CHEBI:16520"/>
        <dbReference type="ChEBI" id="CHEBI:17412"/>
        <dbReference type="EC" id="1.8.3.2"/>
    </reaction>
</comment>
<evidence type="ECO:0000313" key="9">
    <source>
        <dbReference type="EnsemblProtists" id="EKX31510"/>
    </source>
</evidence>
<dbReference type="EC" id="1.8.3.2" evidence="6"/>
<dbReference type="RefSeq" id="XP_005818490.1">
    <property type="nucleotide sequence ID" value="XM_005818433.1"/>
</dbReference>
<name>L1I6L7_GUITC</name>
<protein>
    <recommendedName>
        <fullName evidence="6">Sulfhydryl oxidase</fullName>
        <ecNumber evidence="6">1.8.3.2</ecNumber>
    </recommendedName>
</protein>
<dbReference type="PaxDb" id="55529-EKX31510"/>
<dbReference type="SUPFAM" id="SSF69000">
    <property type="entry name" value="FAD-dependent thiol oxidase"/>
    <property type="match status" value="1"/>
</dbReference>
<keyword evidence="5" id="KW-1015">Disulfide bond</keyword>
<organism evidence="8">
    <name type="scientific">Guillardia theta (strain CCMP2712)</name>
    <name type="common">Cryptophyte</name>
    <dbReference type="NCBI Taxonomy" id="905079"/>
    <lineage>
        <taxon>Eukaryota</taxon>
        <taxon>Cryptophyceae</taxon>
        <taxon>Pyrenomonadales</taxon>
        <taxon>Geminigeraceae</taxon>
        <taxon>Guillardia</taxon>
    </lineage>
</organism>
<dbReference type="EnsemblProtists" id="EKX31510">
    <property type="protein sequence ID" value="EKX31510"/>
    <property type="gene ID" value="GUITHDRAFT_53205"/>
</dbReference>
<keyword evidence="10" id="KW-1185">Reference proteome</keyword>
<dbReference type="KEGG" id="gtt:GUITHDRAFT_53205"/>
<sequence length="63" mass="7211">PPDRKMLGHAYWTYMHTVSVYLPERPTPHQLAAFRAIFDAIYHIFPCPVCRGWISSSCPSPPP</sequence>
<keyword evidence="4 6" id="KW-0560">Oxidoreductase</keyword>
<evidence type="ECO:0000313" key="10">
    <source>
        <dbReference type="Proteomes" id="UP000011087"/>
    </source>
</evidence>
<reference evidence="9" key="3">
    <citation type="submission" date="2015-06" db="UniProtKB">
        <authorList>
            <consortium name="EnsemblProtists"/>
        </authorList>
    </citation>
    <scope>IDENTIFICATION</scope>
</reference>
<dbReference type="GeneID" id="17288233"/>
<accession>L1I6L7</accession>
<dbReference type="OrthoDB" id="17199at2759"/>
<evidence type="ECO:0000256" key="2">
    <source>
        <dbReference type="ARBA" id="ARBA00022630"/>
    </source>
</evidence>
<evidence type="ECO:0000256" key="1">
    <source>
        <dbReference type="ARBA" id="ARBA00001974"/>
    </source>
</evidence>
<dbReference type="Proteomes" id="UP000011087">
    <property type="component" value="Unassembled WGS sequence"/>
</dbReference>
<reference evidence="8 10" key="1">
    <citation type="journal article" date="2012" name="Nature">
        <title>Algal genomes reveal evolutionary mosaicism and the fate of nucleomorphs.</title>
        <authorList>
            <consortium name="DOE Joint Genome Institute"/>
            <person name="Curtis B.A."/>
            <person name="Tanifuji G."/>
            <person name="Burki F."/>
            <person name="Gruber A."/>
            <person name="Irimia M."/>
            <person name="Maruyama S."/>
            <person name="Arias M.C."/>
            <person name="Ball S.G."/>
            <person name="Gile G.H."/>
            <person name="Hirakawa Y."/>
            <person name="Hopkins J.F."/>
            <person name="Kuo A."/>
            <person name="Rensing S.A."/>
            <person name="Schmutz J."/>
            <person name="Symeonidi A."/>
            <person name="Elias M."/>
            <person name="Eveleigh R.J."/>
            <person name="Herman E.K."/>
            <person name="Klute M.J."/>
            <person name="Nakayama T."/>
            <person name="Obornik M."/>
            <person name="Reyes-Prieto A."/>
            <person name="Armbrust E.V."/>
            <person name="Aves S.J."/>
            <person name="Beiko R.G."/>
            <person name="Coutinho P."/>
            <person name="Dacks J.B."/>
            <person name="Durnford D.G."/>
            <person name="Fast N.M."/>
            <person name="Green B.R."/>
            <person name="Grisdale C.J."/>
            <person name="Hempel F."/>
            <person name="Henrissat B."/>
            <person name="Hoppner M.P."/>
            <person name="Ishida K."/>
            <person name="Kim E."/>
            <person name="Koreny L."/>
            <person name="Kroth P.G."/>
            <person name="Liu Y."/>
            <person name="Malik S.B."/>
            <person name="Maier U.G."/>
            <person name="McRose D."/>
            <person name="Mock T."/>
            <person name="Neilson J.A."/>
            <person name="Onodera N.T."/>
            <person name="Poole A.M."/>
            <person name="Pritham E.J."/>
            <person name="Richards T.A."/>
            <person name="Rocap G."/>
            <person name="Roy S.W."/>
            <person name="Sarai C."/>
            <person name="Schaack S."/>
            <person name="Shirato S."/>
            <person name="Slamovits C.H."/>
            <person name="Spencer D.F."/>
            <person name="Suzuki S."/>
            <person name="Worden A.Z."/>
            <person name="Zauner S."/>
            <person name="Barry K."/>
            <person name="Bell C."/>
            <person name="Bharti A.K."/>
            <person name="Crow J.A."/>
            <person name="Grimwood J."/>
            <person name="Kramer R."/>
            <person name="Lindquist E."/>
            <person name="Lucas S."/>
            <person name="Salamov A."/>
            <person name="McFadden G.I."/>
            <person name="Lane C.E."/>
            <person name="Keeling P.J."/>
            <person name="Gray M.W."/>
            <person name="Grigoriev I.V."/>
            <person name="Archibald J.M."/>
        </authorList>
    </citation>
    <scope>NUCLEOTIDE SEQUENCE</scope>
    <source>
        <strain evidence="8 10">CCMP2712</strain>
    </source>
</reference>
<proteinExistence type="predicted"/>
<feature type="non-terminal residue" evidence="8">
    <location>
        <position position="63"/>
    </location>
</feature>
<keyword evidence="2 6" id="KW-0285">Flavoprotein</keyword>
<keyword evidence="3 6" id="KW-0274">FAD</keyword>
<dbReference type="PROSITE" id="PS51324">
    <property type="entry name" value="ERV_ALR"/>
    <property type="match status" value="1"/>
</dbReference>
<dbReference type="InterPro" id="IPR017905">
    <property type="entry name" value="ERV/ALR_sulphydryl_oxidase"/>
</dbReference>
<comment type="cofactor">
    <cofactor evidence="1 6">
        <name>FAD</name>
        <dbReference type="ChEBI" id="CHEBI:57692"/>
    </cofactor>
</comment>